<feature type="compositionally biased region" description="Low complexity" evidence="8">
    <location>
        <begin position="147"/>
        <end position="158"/>
    </location>
</feature>
<evidence type="ECO:0000256" key="5">
    <source>
        <dbReference type="ARBA" id="ARBA00022927"/>
    </source>
</evidence>
<dbReference type="InterPro" id="IPR016135">
    <property type="entry name" value="UBQ-conjugating_enzyme/RWD"/>
</dbReference>
<dbReference type="InterPro" id="IPR052070">
    <property type="entry name" value="ESCRT-I_UEV_domain"/>
</dbReference>
<evidence type="ECO:0000256" key="4">
    <source>
        <dbReference type="ARBA" id="ARBA00022753"/>
    </source>
</evidence>
<dbReference type="OrthoDB" id="306304at2759"/>
<dbReference type="Pfam" id="PF09454">
    <property type="entry name" value="Vps23_core"/>
    <property type="match status" value="1"/>
</dbReference>
<keyword evidence="4" id="KW-0967">Endosome</keyword>
<dbReference type="PANTHER" id="PTHR23306">
    <property type="entry name" value="TUMOR SUSCEPTIBILITY GENE 101 PROTEIN-RELATED"/>
    <property type="match status" value="1"/>
</dbReference>
<feature type="compositionally biased region" description="Low complexity" evidence="8">
    <location>
        <begin position="165"/>
        <end position="188"/>
    </location>
</feature>
<dbReference type="SUPFAM" id="SSF140111">
    <property type="entry name" value="Endosomal sorting complex assembly domain"/>
    <property type="match status" value="1"/>
</dbReference>
<evidence type="ECO:0000256" key="6">
    <source>
        <dbReference type="ARBA" id="ARBA00023054"/>
    </source>
</evidence>
<keyword evidence="3 7" id="KW-0813">Transport</keyword>
<evidence type="ECO:0000313" key="12">
    <source>
        <dbReference type="Proteomes" id="UP000646827"/>
    </source>
</evidence>
<evidence type="ECO:0000259" key="9">
    <source>
        <dbReference type="PROSITE" id="PS51312"/>
    </source>
</evidence>
<dbReference type="InterPro" id="IPR037202">
    <property type="entry name" value="ESCRT_assembly_dom"/>
</dbReference>
<dbReference type="Pfam" id="PF05743">
    <property type="entry name" value="UEV"/>
    <property type="match status" value="1"/>
</dbReference>
<dbReference type="PROSITE" id="PS51322">
    <property type="entry name" value="UEV"/>
    <property type="match status" value="1"/>
</dbReference>
<gene>
    <name evidence="11" type="ORF">INT45_012737</name>
</gene>
<dbReference type="GO" id="GO:0000813">
    <property type="term" value="C:ESCRT I complex"/>
    <property type="evidence" value="ECO:0007669"/>
    <property type="project" value="TreeGrafter"/>
</dbReference>
<evidence type="ECO:0000313" key="11">
    <source>
        <dbReference type="EMBL" id="KAG2223864.1"/>
    </source>
</evidence>
<comment type="subcellular location">
    <subcellularLocation>
        <location evidence="1">Endosome</location>
    </subcellularLocation>
</comment>
<reference evidence="11 12" key="1">
    <citation type="submission" date="2020-12" db="EMBL/GenBank/DDBJ databases">
        <title>Metabolic potential, ecology and presence of endohyphal bacteria is reflected in genomic diversity of Mucoromycotina.</title>
        <authorList>
            <person name="Muszewska A."/>
            <person name="Okrasinska A."/>
            <person name="Steczkiewicz K."/>
            <person name="Drgas O."/>
            <person name="Orlowska M."/>
            <person name="Perlinska-Lenart U."/>
            <person name="Aleksandrzak-Piekarczyk T."/>
            <person name="Szatraj K."/>
            <person name="Zielenkiewicz U."/>
            <person name="Pilsyk S."/>
            <person name="Malc E."/>
            <person name="Mieczkowski P."/>
            <person name="Kruszewska J.S."/>
            <person name="Biernat P."/>
            <person name="Pawlowska J."/>
        </authorList>
    </citation>
    <scope>NUCLEOTIDE SEQUENCE [LARGE SCALE GENOMIC DNA]</scope>
    <source>
        <strain evidence="11 12">CBS 142.35</strain>
    </source>
</reference>
<dbReference type="Gene3D" id="6.10.140.820">
    <property type="match status" value="1"/>
</dbReference>
<evidence type="ECO:0000256" key="3">
    <source>
        <dbReference type="ARBA" id="ARBA00022448"/>
    </source>
</evidence>
<feature type="region of interest" description="Disordered" evidence="8">
    <location>
        <begin position="247"/>
        <end position="326"/>
    </location>
</feature>
<evidence type="ECO:0000256" key="7">
    <source>
        <dbReference type="PROSITE-ProRule" id="PRU00644"/>
    </source>
</evidence>
<feature type="compositionally biased region" description="Low complexity" evidence="8">
    <location>
        <begin position="289"/>
        <end position="298"/>
    </location>
</feature>
<feature type="compositionally biased region" description="Low complexity" evidence="8">
    <location>
        <begin position="262"/>
        <end position="278"/>
    </location>
</feature>
<dbReference type="GO" id="GO:0072666">
    <property type="term" value="P:establishment of protein localization to vacuole"/>
    <property type="evidence" value="ECO:0007669"/>
    <property type="project" value="UniProtKB-ARBA"/>
</dbReference>
<feature type="compositionally biased region" description="Polar residues" evidence="8">
    <location>
        <begin position="279"/>
        <end position="288"/>
    </location>
</feature>
<dbReference type="PANTHER" id="PTHR23306:SF3">
    <property type="entry name" value="TUMOR SUPPRESSOR PROTEIN 101"/>
    <property type="match status" value="1"/>
</dbReference>
<proteinExistence type="inferred from homology"/>
<evidence type="ECO:0000259" key="10">
    <source>
        <dbReference type="PROSITE" id="PS51322"/>
    </source>
</evidence>
<keyword evidence="12" id="KW-1185">Reference proteome</keyword>
<feature type="compositionally biased region" description="Low complexity" evidence="8">
    <location>
        <begin position="197"/>
        <end position="219"/>
    </location>
</feature>
<protein>
    <submittedName>
        <fullName evidence="11">Uncharacterized protein</fullName>
    </submittedName>
</protein>
<keyword evidence="6" id="KW-0175">Coiled coil</keyword>
<dbReference type="CDD" id="cd11685">
    <property type="entry name" value="UEV_TSG101-like"/>
    <property type="match status" value="1"/>
</dbReference>
<dbReference type="GO" id="GO:0043130">
    <property type="term" value="F:ubiquitin binding"/>
    <property type="evidence" value="ECO:0007669"/>
    <property type="project" value="TreeGrafter"/>
</dbReference>
<dbReference type="GO" id="GO:0043162">
    <property type="term" value="P:ubiquitin-dependent protein catabolic process via the multivesicular body sorting pathway"/>
    <property type="evidence" value="ECO:0007669"/>
    <property type="project" value="UniProtKB-ARBA"/>
</dbReference>
<dbReference type="EMBL" id="JAEPRB010000053">
    <property type="protein sequence ID" value="KAG2223864.1"/>
    <property type="molecule type" value="Genomic_DNA"/>
</dbReference>
<dbReference type="Gene3D" id="3.10.110.10">
    <property type="entry name" value="Ubiquitin Conjugating Enzyme"/>
    <property type="match status" value="1"/>
</dbReference>
<feature type="compositionally biased region" description="Low complexity" evidence="8">
    <location>
        <begin position="308"/>
        <end position="319"/>
    </location>
</feature>
<dbReference type="AlphaFoldDB" id="A0A8H7S6V9"/>
<sequence>MDNIKSWLRIVLQNYKDPDRTFRDVDAVLTTYISLKPERNTFTYNDGTTQLLLCLYGTIPITYRSIPYNIPVAFWIPSEYPHHPPIPFVKPTTNMLVREGKHVDKSGLCYHPYRSSWQTDVNKHTLLELVAILQQVFGQEPPVYTKPPSSSSPASSSPMIPPSIPGKINNNSSINNNTNNNSTPLAPLSLPPPPLPVTSTSTSSQPFSPSNTSDNTSSPRWHGDGTAYYNIHQGLAAMSLSPGTGYTTSTNNVSHTPPPIPTTTTSTGIGGSTPRSSSVPTMPNNTRQPTTPTSTTLPPSGPIPPPSSVSSTLPSSSLPRESRERELQEKLYRKVSDRMQAFNIEVSNEMDKLLIINRQLNDGELRIDQEQHTWTDIIRRLQDNIQILKTRGKEIEEITSTVNSMPDLAVDEALCGTTVVYNQLFDLVADDNAIVDTIYYLGKALNTERIDLMTFMKCTRTLAREQFMKRALMKKICDAATQ</sequence>
<dbReference type="InterPro" id="IPR017916">
    <property type="entry name" value="SB_dom"/>
</dbReference>
<evidence type="ECO:0000256" key="2">
    <source>
        <dbReference type="ARBA" id="ARBA00009594"/>
    </source>
</evidence>
<evidence type="ECO:0000256" key="8">
    <source>
        <dbReference type="SAM" id="MobiDB-lite"/>
    </source>
</evidence>
<comment type="caution">
    <text evidence="11">The sequence shown here is derived from an EMBL/GenBank/DDBJ whole genome shotgun (WGS) entry which is preliminary data.</text>
</comment>
<feature type="domain" description="UEV" evidence="10">
    <location>
        <begin position="2"/>
        <end position="147"/>
    </location>
</feature>
<keyword evidence="5 7" id="KW-0653">Protein transport</keyword>
<feature type="region of interest" description="Disordered" evidence="8">
    <location>
        <begin position="142"/>
        <end position="225"/>
    </location>
</feature>
<accession>A0A8H7S6V9</accession>
<dbReference type="Proteomes" id="UP000646827">
    <property type="component" value="Unassembled WGS sequence"/>
</dbReference>
<dbReference type="PROSITE" id="PS51312">
    <property type="entry name" value="SB"/>
    <property type="match status" value="1"/>
</dbReference>
<organism evidence="11 12">
    <name type="scientific">Circinella minor</name>
    <dbReference type="NCBI Taxonomy" id="1195481"/>
    <lineage>
        <taxon>Eukaryota</taxon>
        <taxon>Fungi</taxon>
        <taxon>Fungi incertae sedis</taxon>
        <taxon>Mucoromycota</taxon>
        <taxon>Mucoromycotina</taxon>
        <taxon>Mucoromycetes</taxon>
        <taxon>Mucorales</taxon>
        <taxon>Lichtheimiaceae</taxon>
        <taxon>Circinella</taxon>
    </lineage>
</organism>
<dbReference type="GO" id="GO:0015031">
    <property type="term" value="P:protein transport"/>
    <property type="evidence" value="ECO:0007669"/>
    <property type="project" value="UniProtKB-UniRule"/>
</dbReference>
<feature type="domain" description="SB" evidence="9">
    <location>
        <begin position="418"/>
        <end position="482"/>
    </location>
</feature>
<dbReference type="InterPro" id="IPR008883">
    <property type="entry name" value="UEV_N"/>
</dbReference>
<comment type="similarity">
    <text evidence="2">Belongs to the ubiquitin-conjugating enzyme family. UEV subfamily.</text>
</comment>
<evidence type="ECO:0000256" key="1">
    <source>
        <dbReference type="ARBA" id="ARBA00004177"/>
    </source>
</evidence>
<dbReference type="SUPFAM" id="SSF54495">
    <property type="entry name" value="UBC-like"/>
    <property type="match status" value="1"/>
</dbReference>
<name>A0A8H7S6V9_9FUNG</name>